<proteinExistence type="predicted"/>
<organism evidence="1 2">
    <name type="scientific">Periconia macrospinosa</name>
    <dbReference type="NCBI Taxonomy" id="97972"/>
    <lineage>
        <taxon>Eukaryota</taxon>
        <taxon>Fungi</taxon>
        <taxon>Dikarya</taxon>
        <taxon>Ascomycota</taxon>
        <taxon>Pezizomycotina</taxon>
        <taxon>Dothideomycetes</taxon>
        <taxon>Pleosporomycetidae</taxon>
        <taxon>Pleosporales</taxon>
        <taxon>Massarineae</taxon>
        <taxon>Periconiaceae</taxon>
        <taxon>Periconia</taxon>
    </lineage>
</organism>
<dbReference type="EMBL" id="KZ805346">
    <property type="protein sequence ID" value="PVI02158.1"/>
    <property type="molecule type" value="Genomic_DNA"/>
</dbReference>
<keyword evidence="2" id="KW-1185">Reference proteome</keyword>
<protein>
    <submittedName>
        <fullName evidence="1">Uncharacterized protein</fullName>
    </submittedName>
</protein>
<evidence type="ECO:0000313" key="1">
    <source>
        <dbReference type="EMBL" id="PVI02158.1"/>
    </source>
</evidence>
<gene>
    <name evidence="1" type="ORF">DM02DRAFT_523383</name>
</gene>
<dbReference type="Proteomes" id="UP000244855">
    <property type="component" value="Unassembled WGS sequence"/>
</dbReference>
<accession>A0A2V1DUY6</accession>
<evidence type="ECO:0000313" key="2">
    <source>
        <dbReference type="Proteomes" id="UP000244855"/>
    </source>
</evidence>
<dbReference type="STRING" id="97972.A0A2V1DUY6"/>
<sequence>MAFPLLRLPLELREHIYSYYFRPGDCLETHSASGGHYHFEFALFRVSKQIYAEARTLWRRKFAYFVKLATPWESAVYHISTEGFVPIVAEGRRASMFKEHTFLVEISQPRSLMMPDHSIVLMLDDIAQFTQTWYYSALSYPSLNDSLHLNLAARNPDERGKSADRMEEEHVPLDLQRRLLTPFDKIKGLYSTSFSNFDQSLTNSLLADMAKPHPPVHECLEQCQELLEKGDQLLSITPRTTAAAQSALESYIAAFHAIHILVDGRSRRVLAEAYFHENITVGRFAGQMGPAIRIVLRIRLVSRFVLCYLRLGELGDAAFWGMRSVRIMVEELANEFDDFMAEFVGSTDIGLINARTAMAFALLERSAQDDGETASGDISHDEQRGKWKAELACYEGEELATSKTLWELAGKYLRGLGQEETRKTVTDEAKEFGVEIPEGTMERKKGGSDMDSLSYLSLAGMED</sequence>
<dbReference type="OrthoDB" id="5229512at2759"/>
<reference evidence="1 2" key="1">
    <citation type="journal article" date="2018" name="Sci. Rep.">
        <title>Comparative genomics provides insights into the lifestyle and reveals functional heterogeneity of dark septate endophytic fungi.</title>
        <authorList>
            <person name="Knapp D.G."/>
            <person name="Nemeth J.B."/>
            <person name="Barry K."/>
            <person name="Hainaut M."/>
            <person name="Henrissat B."/>
            <person name="Johnson J."/>
            <person name="Kuo A."/>
            <person name="Lim J.H.P."/>
            <person name="Lipzen A."/>
            <person name="Nolan M."/>
            <person name="Ohm R.A."/>
            <person name="Tamas L."/>
            <person name="Grigoriev I.V."/>
            <person name="Spatafora J.W."/>
            <person name="Nagy L.G."/>
            <person name="Kovacs G.M."/>
        </authorList>
    </citation>
    <scope>NUCLEOTIDE SEQUENCE [LARGE SCALE GENOMIC DNA]</scope>
    <source>
        <strain evidence="1 2">DSE2036</strain>
    </source>
</reference>
<dbReference type="AlphaFoldDB" id="A0A2V1DUY6"/>
<name>A0A2V1DUY6_9PLEO</name>